<dbReference type="PANTHER" id="PTHR24148">
    <property type="entry name" value="ANKYRIN REPEAT DOMAIN-CONTAINING PROTEIN 39 HOMOLOG-RELATED"/>
    <property type="match status" value="1"/>
</dbReference>
<dbReference type="STRING" id="569365.A0A0D2CLT1"/>
<dbReference type="Pfam" id="PF06985">
    <property type="entry name" value="HET"/>
    <property type="match status" value="1"/>
</dbReference>
<evidence type="ECO:0000313" key="3">
    <source>
        <dbReference type="Proteomes" id="UP000054466"/>
    </source>
</evidence>
<dbReference type="RefSeq" id="XP_016244705.1">
    <property type="nucleotide sequence ID" value="XM_016397514.1"/>
</dbReference>
<dbReference type="EMBL" id="KN847045">
    <property type="protein sequence ID" value="KIW24489.1"/>
    <property type="molecule type" value="Genomic_DNA"/>
</dbReference>
<name>A0A0D2CLT1_9EURO</name>
<dbReference type="Proteomes" id="UP000054466">
    <property type="component" value="Unassembled WGS sequence"/>
</dbReference>
<proteinExistence type="predicted"/>
<dbReference type="AlphaFoldDB" id="A0A0D2CLT1"/>
<reference evidence="2 3" key="1">
    <citation type="submission" date="2015-01" db="EMBL/GenBank/DDBJ databases">
        <title>The Genome Sequence of Cladophialophora immunda CBS83496.</title>
        <authorList>
            <consortium name="The Broad Institute Genomics Platform"/>
            <person name="Cuomo C."/>
            <person name="de Hoog S."/>
            <person name="Gorbushina A."/>
            <person name="Stielow B."/>
            <person name="Teixiera M."/>
            <person name="Abouelleil A."/>
            <person name="Chapman S.B."/>
            <person name="Priest M."/>
            <person name="Young S.K."/>
            <person name="Wortman J."/>
            <person name="Nusbaum C."/>
            <person name="Birren B."/>
        </authorList>
    </citation>
    <scope>NUCLEOTIDE SEQUENCE [LARGE SCALE GENOMIC DNA]</scope>
    <source>
        <strain evidence="2 3">CBS 83496</strain>
    </source>
</reference>
<organism evidence="2 3">
    <name type="scientific">Cladophialophora immunda</name>
    <dbReference type="NCBI Taxonomy" id="569365"/>
    <lineage>
        <taxon>Eukaryota</taxon>
        <taxon>Fungi</taxon>
        <taxon>Dikarya</taxon>
        <taxon>Ascomycota</taxon>
        <taxon>Pezizomycotina</taxon>
        <taxon>Eurotiomycetes</taxon>
        <taxon>Chaetothyriomycetidae</taxon>
        <taxon>Chaetothyriales</taxon>
        <taxon>Herpotrichiellaceae</taxon>
        <taxon>Cladophialophora</taxon>
    </lineage>
</organism>
<evidence type="ECO:0000259" key="1">
    <source>
        <dbReference type="Pfam" id="PF06985"/>
    </source>
</evidence>
<feature type="domain" description="Heterokaryon incompatibility" evidence="1">
    <location>
        <begin position="46"/>
        <end position="180"/>
    </location>
</feature>
<sequence>MDNFQHQRLDSNSDSIRLLKLEPAKFGVDEVRCRLLHTTLSRCPAYYALSYTWGSKRDERHIFVDGRRCKVRANLWSFLKQAQETLPSSMLWIDALCIDQHSNEERGHQVQLMSSIYGRAEKVILWLGNDGVSISYLFWTFADSAEDLSHLTEEDLQTYIRTLYMLTQFPYWSRMWIAQELLLASTVELMYNDDLLPWDRFWTGVDSLLRICGERDVPGTKRFSITHSYAYRHREQRDVFKQLPEGSKSADLNGLLIRYSSSQCTLIRDRVVGLLSLVERGDSFKNCYDGTAANLVLRAFLHFRGNLELLGRLRQCLRVTHAGLYEELACWQPSRISSTYTDPSLYRGEMVRFEAGHGYAPSGTGVRCLTCNATIVRMAQEPLLRSSLHCLAGMGTSCHMFCAADFSDDGQISSYAIFFDKPNGHEKHKFAKFRPRSQGLMAIMSEQPQRAWHYISIDLFVYLVEYLRLPEEDWTAPVPPTKTLMPVPKSANPSTRQSWTDARFPLSKDPIGHGTLNLIEVDLLVPAKDGRSLEEWFEFRKARPKFREYLSGQ</sequence>
<dbReference type="InterPro" id="IPR052895">
    <property type="entry name" value="HetReg/Transcr_Mod"/>
</dbReference>
<gene>
    <name evidence="2" type="ORF">PV07_10200</name>
</gene>
<evidence type="ECO:0000313" key="2">
    <source>
        <dbReference type="EMBL" id="KIW24489.1"/>
    </source>
</evidence>
<dbReference type="HOGENOM" id="CLU_492571_0_0_1"/>
<keyword evidence="3" id="KW-1185">Reference proteome</keyword>
<dbReference type="InterPro" id="IPR010730">
    <property type="entry name" value="HET"/>
</dbReference>
<protein>
    <recommendedName>
        <fullName evidence="1">Heterokaryon incompatibility domain-containing protein</fullName>
    </recommendedName>
</protein>
<dbReference type="GeneID" id="27349394"/>
<accession>A0A0D2CLT1</accession>
<dbReference type="VEuPathDB" id="FungiDB:PV07_10200"/>
<dbReference type="PANTHER" id="PTHR24148:SF73">
    <property type="entry name" value="HET DOMAIN PROTEIN (AFU_ORTHOLOGUE AFUA_8G01020)"/>
    <property type="match status" value="1"/>
</dbReference>
<dbReference type="OrthoDB" id="4146092at2759"/>